<dbReference type="STRING" id="131310.A0A0N4Z5T7"/>
<evidence type="ECO:0000256" key="9">
    <source>
        <dbReference type="ARBA" id="ARBA00023136"/>
    </source>
</evidence>
<dbReference type="InterPro" id="IPR001245">
    <property type="entry name" value="Ser-Thr/Tyr_kinase_cat_dom"/>
</dbReference>
<dbReference type="Pfam" id="PF01094">
    <property type="entry name" value="ANF_receptor"/>
    <property type="match status" value="1"/>
</dbReference>
<dbReference type="InterPro" id="IPR001828">
    <property type="entry name" value="ANF_lig-bd_rcpt"/>
</dbReference>
<dbReference type="Pfam" id="PF00211">
    <property type="entry name" value="Guanylate_cyc"/>
    <property type="match status" value="1"/>
</dbReference>
<comment type="catalytic activity">
    <reaction evidence="1 15">
        <text>GTP = 3',5'-cyclic GMP + diphosphate</text>
        <dbReference type="Rhea" id="RHEA:13665"/>
        <dbReference type="ChEBI" id="CHEBI:33019"/>
        <dbReference type="ChEBI" id="CHEBI:37565"/>
        <dbReference type="ChEBI" id="CHEBI:57746"/>
        <dbReference type="EC" id="4.6.1.2"/>
    </reaction>
</comment>
<evidence type="ECO:0000256" key="7">
    <source>
        <dbReference type="ARBA" id="ARBA00022989"/>
    </source>
</evidence>
<keyword evidence="6" id="KW-0547">Nucleotide-binding</keyword>
<evidence type="ECO:0000256" key="5">
    <source>
        <dbReference type="ARBA" id="ARBA00022729"/>
    </source>
</evidence>
<dbReference type="Pfam" id="PF07714">
    <property type="entry name" value="PK_Tyr_Ser-Thr"/>
    <property type="match status" value="1"/>
</dbReference>
<accession>A0A0N4Z5T7</accession>
<keyword evidence="5 17" id="KW-0732">Signal</keyword>
<dbReference type="InterPro" id="IPR000719">
    <property type="entry name" value="Prot_kinase_dom"/>
</dbReference>
<evidence type="ECO:0000256" key="15">
    <source>
        <dbReference type="RuleBase" id="RU003431"/>
    </source>
</evidence>
<dbReference type="CDD" id="cd06352">
    <property type="entry name" value="PBP1_NPR_GC-like"/>
    <property type="match status" value="1"/>
</dbReference>
<dbReference type="GO" id="GO:0004383">
    <property type="term" value="F:guanylate cyclase activity"/>
    <property type="evidence" value="ECO:0007669"/>
    <property type="project" value="UniProtKB-EC"/>
</dbReference>
<evidence type="ECO:0000313" key="21">
    <source>
        <dbReference type="WBParaSite" id="PTRK_0000248200.1"/>
    </source>
</evidence>
<dbReference type="PANTHER" id="PTHR11920:SF375">
    <property type="entry name" value="RECEPTOR-TYPE GUANYLATE CYCLASE GCY-13"/>
    <property type="match status" value="1"/>
</dbReference>
<keyword evidence="13 15" id="KW-0141">cGMP biosynthesis</keyword>
<comment type="similarity">
    <text evidence="14">Belongs to the adenylyl cyclase class-4/guanylyl cyclase family.</text>
</comment>
<evidence type="ECO:0000259" key="18">
    <source>
        <dbReference type="PROSITE" id="PS50011"/>
    </source>
</evidence>
<keyword evidence="20" id="KW-1185">Reference proteome</keyword>
<evidence type="ECO:0000256" key="8">
    <source>
        <dbReference type="ARBA" id="ARBA00023134"/>
    </source>
</evidence>
<dbReference type="InterPro" id="IPR011009">
    <property type="entry name" value="Kinase-like_dom_sf"/>
</dbReference>
<feature type="signal peptide" evidence="17">
    <location>
        <begin position="1"/>
        <end position="18"/>
    </location>
</feature>
<dbReference type="GO" id="GO:0005886">
    <property type="term" value="C:plasma membrane"/>
    <property type="evidence" value="ECO:0007669"/>
    <property type="project" value="TreeGrafter"/>
</dbReference>
<dbReference type="GO" id="GO:0035556">
    <property type="term" value="P:intracellular signal transduction"/>
    <property type="evidence" value="ECO:0007669"/>
    <property type="project" value="InterPro"/>
</dbReference>
<dbReference type="PROSITE" id="PS50125">
    <property type="entry name" value="GUANYLATE_CYCLASE_2"/>
    <property type="match status" value="1"/>
</dbReference>
<dbReference type="Gene3D" id="1.10.510.10">
    <property type="entry name" value="Transferase(Phosphotransferase) domain 1"/>
    <property type="match status" value="1"/>
</dbReference>
<dbReference type="FunFam" id="3.30.70.1230:FF:000004">
    <property type="entry name" value="Guanylate cyclase"/>
    <property type="match status" value="1"/>
</dbReference>
<dbReference type="InterPro" id="IPR001054">
    <property type="entry name" value="A/G_cyclase"/>
</dbReference>
<evidence type="ECO:0000256" key="14">
    <source>
        <dbReference type="RuleBase" id="RU000405"/>
    </source>
</evidence>
<sequence>MLINYFILSLCSIILVDSQSVSNSTNYTLLNTTKILQNFQIPPYNKRVTYPFNTSIKINIGFLIPKDDDEFEDTVGYHKTASAVMIGLNELIRAGFIDTKKILFEFYFRFSNCSVLQGTKTTIELLQDDDVDVFFGVSCDELSDFVSVIATAYNTPVYLWGPTISAYISKTDYIKSVVSTSISTSDYSNSLKSLVEYFNWTKVAFVYMTNDTHSVCGSVQQDFVNSILITTKTVVVHSGEVNITRDSMTFNLAAIAKVARIVITCIPDNFVKRKFMLTAREMEMTNEEYVYIIVDVNDTVLENKNDFIPLWKDASGVYDGKDEEALEAFKYALLFDKTIENNVNMKKFATDISHGMLNYPFNCNDTKCISNANDPNFRYSTYAPYLADTMILYGLALNRTLSTTPLLYNDAKTLKNNSVYPFEGFTGTIVLDSGAVRCGYFYLRVVGNDSTLHTVMTISEFNNLTYTVNLGISNESEIWWNRKNNARPLDTPICGFLTDNCPKTFWEEYFIIIIVGSISIVCIVIALIIVIILLRRSRLRQQQQLDMLWLIEYRELKSIDIKDRMFNKSYASLNGSQKSLKGALEMINNEGIEIRNGLNIQDVEGKKYIVYQYNDEIVVGEKFKGHIDITTQERQYLRMLRNIDHECLNKFLGLTESPSNTICVWKFCVRGNLKDLLRSKLSEADPYFVVALMNDIVSGIQYLHFSKINCHGRLTSSCCLLDNHYQVKLTKFGLPFIRKQERKNEEEKLYTSPELLRSHDVLGSKEGDIYSFGIISAELLNKSLEWPEEESRNYSNSEIISRVRNSMNGSFRPIIRYDTRERWVKDVITLIKECWDEDPHRRRKIDMVKKMIKNSMNNKKINMMDYMFKKMENYASHLESEVMERTKELVDEKKKSDILLYRMIPKSIADEIKAGRSVEPEYFATATVFFSDVVNFTVLCSQCTPLQVVSFLNQLYSQFDSIIEKYDAYKVETIGDAYLVVSGIPIRNDNRHGEMIANMALGFMKALPMFKLSFLPDYKLNIRIGLHTGSVVAGVVGQQMPRYCLFGDTVNTASRMESNGMPGCIHITSDMYELLSLLGGFDMDCRGEVMIKGKGLMTTYWLLGLTDDEFTLKMENNN</sequence>
<dbReference type="SUPFAM" id="SSF55073">
    <property type="entry name" value="Nucleotide cyclase"/>
    <property type="match status" value="1"/>
</dbReference>
<dbReference type="InterPro" id="IPR028082">
    <property type="entry name" value="Peripla_BP_I"/>
</dbReference>
<comment type="subcellular location">
    <subcellularLocation>
        <location evidence="2">Membrane</location>
        <topology evidence="2">Single-pass type I membrane protein</topology>
    </subcellularLocation>
</comment>
<dbReference type="Gene3D" id="3.30.70.1230">
    <property type="entry name" value="Nucleotide cyclase"/>
    <property type="match status" value="1"/>
</dbReference>
<dbReference type="PANTHER" id="PTHR11920">
    <property type="entry name" value="GUANYLYL CYCLASE"/>
    <property type="match status" value="1"/>
</dbReference>
<feature type="transmembrane region" description="Helical" evidence="16">
    <location>
        <begin position="509"/>
        <end position="534"/>
    </location>
</feature>
<dbReference type="InterPro" id="IPR050401">
    <property type="entry name" value="Cyclic_nucleotide_synthase"/>
</dbReference>
<protein>
    <recommendedName>
        <fullName evidence="3 15">Guanylate cyclase</fullName>
        <ecNumber evidence="3 15">4.6.1.2</ecNumber>
    </recommendedName>
</protein>
<keyword evidence="11" id="KW-0325">Glycoprotein</keyword>
<keyword evidence="4 16" id="KW-0812">Transmembrane</keyword>
<feature type="domain" description="Protein kinase" evidence="18">
    <location>
        <begin position="566"/>
        <end position="867"/>
    </location>
</feature>
<evidence type="ECO:0000256" key="1">
    <source>
        <dbReference type="ARBA" id="ARBA00001436"/>
    </source>
</evidence>
<proteinExistence type="inferred from homology"/>
<dbReference type="WBParaSite" id="PTRK_0000248200.1">
    <property type="protein sequence ID" value="PTRK_0000248200.1"/>
    <property type="gene ID" value="PTRK_0000248200"/>
</dbReference>
<evidence type="ECO:0000256" key="13">
    <source>
        <dbReference type="ARBA" id="ARBA00023293"/>
    </source>
</evidence>
<dbReference type="PROSITE" id="PS50011">
    <property type="entry name" value="PROTEIN_KINASE_DOM"/>
    <property type="match status" value="1"/>
</dbReference>
<evidence type="ECO:0000256" key="12">
    <source>
        <dbReference type="ARBA" id="ARBA00023239"/>
    </source>
</evidence>
<feature type="chain" id="PRO_5005891161" description="Guanylate cyclase" evidence="17">
    <location>
        <begin position="19"/>
        <end position="1118"/>
    </location>
</feature>
<dbReference type="GO" id="GO:0007168">
    <property type="term" value="P:receptor guanylyl cyclase signaling pathway"/>
    <property type="evidence" value="ECO:0007669"/>
    <property type="project" value="TreeGrafter"/>
</dbReference>
<keyword evidence="9 16" id="KW-0472">Membrane</keyword>
<evidence type="ECO:0000256" key="4">
    <source>
        <dbReference type="ARBA" id="ARBA00022692"/>
    </source>
</evidence>
<dbReference type="GO" id="GO:0004672">
    <property type="term" value="F:protein kinase activity"/>
    <property type="evidence" value="ECO:0007669"/>
    <property type="project" value="InterPro"/>
</dbReference>
<evidence type="ECO:0000259" key="19">
    <source>
        <dbReference type="PROSITE" id="PS50125"/>
    </source>
</evidence>
<keyword evidence="12 14" id="KW-0456">Lyase</keyword>
<dbReference type="InterPro" id="IPR029787">
    <property type="entry name" value="Nucleotide_cyclase"/>
</dbReference>
<dbReference type="GO" id="GO:0004016">
    <property type="term" value="F:adenylate cyclase activity"/>
    <property type="evidence" value="ECO:0007669"/>
    <property type="project" value="TreeGrafter"/>
</dbReference>
<dbReference type="GO" id="GO:0001653">
    <property type="term" value="F:peptide receptor activity"/>
    <property type="evidence" value="ECO:0007669"/>
    <property type="project" value="TreeGrafter"/>
</dbReference>
<evidence type="ECO:0000256" key="11">
    <source>
        <dbReference type="ARBA" id="ARBA00023180"/>
    </source>
</evidence>
<keyword evidence="8" id="KW-0342">GTP-binding</keyword>
<organism evidence="20 21">
    <name type="scientific">Parastrongyloides trichosuri</name>
    <name type="common">Possum-specific nematode worm</name>
    <dbReference type="NCBI Taxonomy" id="131310"/>
    <lineage>
        <taxon>Eukaryota</taxon>
        <taxon>Metazoa</taxon>
        <taxon>Ecdysozoa</taxon>
        <taxon>Nematoda</taxon>
        <taxon>Chromadorea</taxon>
        <taxon>Rhabditida</taxon>
        <taxon>Tylenchina</taxon>
        <taxon>Panagrolaimomorpha</taxon>
        <taxon>Strongyloidoidea</taxon>
        <taxon>Strongyloididae</taxon>
        <taxon>Parastrongyloides</taxon>
    </lineage>
</organism>
<dbReference type="CDD" id="cd07302">
    <property type="entry name" value="CHD"/>
    <property type="match status" value="1"/>
</dbReference>
<evidence type="ECO:0000256" key="10">
    <source>
        <dbReference type="ARBA" id="ARBA00023170"/>
    </source>
</evidence>
<dbReference type="SUPFAM" id="SSF53822">
    <property type="entry name" value="Periplasmic binding protein-like I"/>
    <property type="match status" value="1"/>
</dbReference>
<evidence type="ECO:0000256" key="3">
    <source>
        <dbReference type="ARBA" id="ARBA00012202"/>
    </source>
</evidence>
<feature type="domain" description="Guanylate cyclase" evidence="19">
    <location>
        <begin position="927"/>
        <end position="1057"/>
    </location>
</feature>
<dbReference type="GO" id="GO:0005524">
    <property type="term" value="F:ATP binding"/>
    <property type="evidence" value="ECO:0007669"/>
    <property type="project" value="InterPro"/>
</dbReference>
<evidence type="ECO:0000256" key="17">
    <source>
        <dbReference type="SAM" id="SignalP"/>
    </source>
</evidence>
<dbReference type="PROSITE" id="PS00452">
    <property type="entry name" value="GUANYLATE_CYCLASE_1"/>
    <property type="match status" value="1"/>
</dbReference>
<evidence type="ECO:0000313" key="20">
    <source>
        <dbReference type="Proteomes" id="UP000038045"/>
    </source>
</evidence>
<keyword evidence="7 16" id="KW-1133">Transmembrane helix</keyword>
<dbReference type="Proteomes" id="UP000038045">
    <property type="component" value="Unplaced"/>
</dbReference>
<dbReference type="GO" id="GO:0005525">
    <property type="term" value="F:GTP binding"/>
    <property type="evidence" value="ECO:0007669"/>
    <property type="project" value="UniProtKB-KW"/>
</dbReference>
<evidence type="ECO:0000256" key="2">
    <source>
        <dbReference type="ARBA" id="ARBA00004479"/>
    </source>
</evidence>
<dbReference type="SUPFAM" id="SSF56112">
    <property type="entry name" value="Protein kinase-like (PK-like)"/>
    <property type="match status" value="1"/>
</dbReference>
<dbReference type="Gene3D" id="3.40.50.2300">
    <property type="match status" value="2"/>
</dbReference>
<dbReference type="SMART" id="SM00044">
    <property type="entry name" value="CYCc"/>
    <property type="match status" value="1"/>
</dbReference>
<evidence type="ECO:0000256" key="16">
    <source>
        <dbReference type="SAM" id="Phobius"/>
    </source>
</evidence>
<dbReference type="EC" id="4.6.1.2" evidence="3 15"/>
<reference evidence="21" key="1">
    <citation type="submission" date="2017-02" db="UniProtKB">
        <authorList>
            <consortium name="WormBaseParasite"/>
        </authorList>
    </citation>
    <scope>IDENTIFICATION</scope>
</reference>
<dbReference type="AlphaFoldDB" id="A0A0N4Z5T7"/>
<evidence type="ECO:0000256" key="6">
    <source>
        <dbReference type="ARBA" id="ARBA00022741"/>
    </source>
</evidence>
<dbReference type="InterPro" id="IPR018297">
    <property type="entry name" value="A/G_cyclase_CS"/>
</dbReference>
<name>A0A0N4Z5T7_PARTI</name>
<keyword evidence="10" id="KW-0675">Receptor</keyword>